<keyword evidence="9" id="KW-1185">Reference proteome</keyword>
<evidence type="ECO:0000256" key="4">
    <source>
        <dbReference type="ARBA" id="ARBA00022989"/>
    </source>
</evidence>
<feature type="transmembrane region" description="Helical" evidence="7">
    <location>
        <begin position="573"/>
        <end position="594"/>
    </location>
</feature>
<feature type="transmembrane region" description="Helical" evidence="7">
    <location>
        <begin position="91"/>
        <end position="110"/>
    </location>
</feature>
<comment type="caution">
    <text evidence="8">The sequence shown here is derived from an EMBL/GenBank/DDBJ whole genome shotgun (WGS) entry which is preliminary data.</text>
</comment>
<evidence type="ECO:0000256" key="5">
    <source>
        <dbReference type="ARBA" id="ARBA00023136"/>
    </source>
</evidence>
<feature type="region of interest" description="Disordered" evidence="6">
    <location>
        <begin position="969"/>
        <end position="1015"/>
    </location>
</feature>
<keyword evidence="3 7" id="KW-0812">Transmembrane</keyword>
<feature type="transmembrane region" description="Helical" evidence="7">
    <location>
        <begin position="141"/>
        <end position="163"/>
    </location>
</feature>
<evidence type="ECO:0000313" key="8">
    <source>
        <dbReference type="EMBL" id="GMI29336.1"/>
    </source>
</evidence>
<reference evidence="8 9" key="1">
    <citation type="journal article" date="2023" name="Commun. Biol.">
        <title>Genome analysis of Parmales, the sister group of diatoms, reveals the evolutionary specialization of diatoms from phago-mixotrophs to photoautotrophs.</title>
        <authorList>
            <person name="Ban H."/>
            <person name="Sato S."/>
            <person name="Yoshikawa S."/>
            <person name="Yamada K."/>
            <person name="Nakamura Y."/>
            <person name="Ichinomiya M."/>
            <person name="Sato N."/>
            <person name="Blanc-Mathieu R."/>
            <person name="Endo H."/>
            <person name="Kuwata A."/>
            <person name="Ogata H."/>
        </authorList>
    </citation>
    <scope>NUCLEOTIDE SEQUENCE [LARGE SCALE GENOMIC DNA]</scope>
</reference>
<evidence type="ECO:0000256" key="6">
    <source>
        <dbReference type="SAM" id="MobiDB-lite"/>
    </source>
</evidence>
<evidence type="ECO:0000256" key="1">
    <source>
        <dbReference type="ARBA" id="ARBA00004141"/>
    </source>
</evidence>
<feature type="transmembrane region" description="Helical" evidence="7">
    <location>
        <begin position="117"/>
        <end position="135"/>
    </location>
</feature>
<dbReference type="Pfam" id="PF09815">
    <property type="entry name" value="XK-related"/>
    <property type="match status" value="1"/>
</dbReference>
<proteinExistence type="inferred from homology"/>
<feature type="transmembrane region" description="Helical" evidence="7">
    <location>
        <begin position="544"/>
        <end position="567"/>
    </location>
</feature>
<gene>
    <name evidence="8" type="ORF">TeGR_g13675</name>
</gene>
<accession>A0ABQ6MMM5</accession>
<comment type="subcellular location">
    <subcellularLocation>
        <location evidence="1">Membrane</location>
        <topology evidence="1">Multi-pass membrane protein</topology>
    </subcellularLocation>
</comment>
<dbReference type="EMBL" id="BRYB01003029">
    <property type="protein sequence ID" value="GMI29336.1"/>
    <property type="molecule type" value="Genomic_DNA"/>
</dbReference>
<feature type="region of interest" description="Disordered" evidence="6">
    <location>
        <begin position="189"/>
        <end position="214"/>
    </location>
</feature>
<evidence type="ECO:0000256" key="7">
    <source>
        <dbReference type="SAM" id="Phobius"/>
    </source>
</evidence>
<sequence length="1015" mass="112604">FFATGNFTTITFSVIDRHYRLCQIRDNSTKSSGTAPTPAHWRAYKYAVLPLLLVHALLPVLTSGGYGVYVPKPNNNLCYAGGGRGVFAHDVFPATNVGFFLSCSLVVMVLSWRTVKIIPWSVVAVHFVLMPFSMSSDWSPLYFSLLVLCCSLTSLNPVLSLYFDPSLRVAAQDVFSGRRGKERRIGSLATRASTNSTATRGTTQAQRKGNNQQHLASRVSHFDEGVQEGEKERRAADEESRALLKQQLFDADPALDRSEERALDGGRDLVLGIEEDAVAMQQSNQLVQLLRGTKGLKATVKIRASVDDVAAFLHDYESAYFNEAADKDQMIRERFKIKDENRSHVTYLRVNIPGGRYRDRVVCSKNTTSAKNHAGGVIILEVYTQLDFKTKHDKKEYEQLRRPLTVRAVSQVQRYFQHLRVLEDLDAEDGIAMGVMLIDAIHAFQQGSSWGARSKMGRLALTVMMEKNEALVQLHTENAWFSPMLIAAMSWFLNSNMTAAAAVDEWTRTYPSMREFDEKTPFFRKFMETLTSHRLQAAGFGMKLRLGIGVSLSILDVGSDAVAVADLFKQGETVLACALIAMLVVNVFFQLGLVKIQAPKRGWATAKKVVMTVIGLKPIVDASRVIKGGQRGVGEVIDPMDELTITRMIEACFEALPSAVVQTNFLLAKISDGEPVPMVAASSIAISILATSYSLQTLTYDADVDPNNRRKDPWAYGLIPDTNRWLAMVAMVLVSASAMVCHVTTYVLLRKISVLAPFLYWFCPMVLYLALKRTRRGNFYLISLPWPETALTALYHAVGKTVTDFTGWLHENVRGVGGMGGGGWTCNLVFNQVASIAVAGYYKRTEGGEDGDFAWKAIVAANWALAVSLVVFLEIINKSYKPTFVSFETNRERTELLFREHTAPGLKLAVTVEFHEAVYAHFRDDVKAFVMDSIGEWEEERPLWWTDALLASVPDDMLVGEQGEGALKRKRGAKARAEAGGSVRKSTSRSLRSSMGYEDGEEGKPEAVRKVTPVA</sequence>
<feature type="compositionally biased region" description="Polar residues" evidence="6">
    <location>
        <begin position="984"/>
        <end position="993"/>
    </location>
</feature>
<feature type="transmembrane region" description="Helical" evidence="7">
    <location>
        <begin position="725"/>
        <end position="748"/>
    </location>
</feature>
<organism evidence="8 9">
    <name type="scientific">Tetraparma gracilis</name>
    <dbReference type="NCBI Taxonomy" id="2962635"/>
    <lineage>
        <taxon>Eukaryota</taxon>
        <taxon>Sar</taxon>
        <taxon>Stramenopiles</taxon>
        <taxon>Ochrophyta</taxon>
        <taxon>Bolidophyceae</taxon>
        <taxon>Parmales</taxon>
        <taxon>Triparmaceae</taxon>
        <taxon>Tetraparma</taxon>
    </lineage>
</organism>
<feature type="compositionally biased region" description="Low complexity" evidence="6">
    <location>
        <begin position="189"/>
        <end position="205"/>
    </location>
</feature>
<feature type="transmembrane region" description="Helical" evidence="7">
    <location>
        <begin position="46"/>
        <end position="71"/>
    </location>
</feature>
<protein>
    <submittedName>
        <fullName evidence="8">Uncharacterized protein</fullName>
    </submittedName>
</protein>
<comment type="similarity">
    <text evidence="2">Belongs to the XK family.</text>
</comment>
<evidence type="ECO:0000313" key="9">
    <source>
        <dbReference type="Proteomes" id="UP001165060"/>
    </source>
</evidence>
<name>A0ABQ6MMM5_9STRA</name>
<evidence type="ECO:0000256" key="3">
    <source>
        <dbReference type="ARBA" id="ARBA00022692"/>
    </source>
</evidence>
<dbReference type="Proteomes" id="UP001165060">
    <property type="component" value="Unassembled WGS sequence"/>
</dbReference>
<feature type="transmembrane region" description="Helical" evidence="7">
    <location>
        <begin position="754"/>
        <end position="771"/>
    </location>
</feature>
<dbReference type="InterPro" id="IPR018629">
    <property type="entry name" value="XK-rel"/>
</dbReference>
<keyword evidence="5 7" id="KW-0472">Membrane</keyword>
<evidence type="ECO:0000256" key="2">
    <source>
        <dbReference type="ARBA" id="ARBA00008789"/>
    </source>
</evidence>
<feature type="transmembrane region" description="Helical" evidence="7">
    <location>
        <begin position="853"/>
        <end position="873"/>
    </location>
</feature>
<keyword evidence="4 7" id="KW-1133">Transmembrane helix</keyword>
<feature type="non-terminal residue" evidence="8">
    <location>
        <position position="1"/>
    </location>
</feature>